<dbReference type="Gene3D" id="2.40.30.10">
    <property type="entry name" value="Translation factors"/>
    <property type="match status" value="1"/>
</dbReference>
<dbReference type="InterPro" id="IPR017938">
    <property type="entry name" value="Riboflavin_synthase-like_b-brl"/>
</dbReference>
<dbReference type="GO" id="GO:0016491">
    <property type="term" value="F:oxidoreductase activity"/>
    <property type="evidence" value="ECO:0007669"/>
    <property type="project" value="InterPro"/>
</dbReference>
<dbReference type="CDD" id="cd06193">
    <property type="entry name" value="siderophore_interacting"/>
    <property type="match status" value="1"/>
</dbReference>
<proteinExistence type="predicted"/>
<accession>A0A1X7L187</accession>
<gene>
    <name evidence="2" type="ORF">SAMN06296010_3190</name>
</gene>
<dbReference type="InterPro" id="IPR039374">
    <property type="entry name" value="SIP_fam"/>
</dbReference>
<dbReference type="InterPro" id="IPR039261">
    <property type="entry name" value="FNR_nucleotide-bd"/>
</dbReference>
<dbReference type="Proteomes" id="UP000193244">
    <property type="component" value="Unassembled WGS sequence"/>
</dbReference>
<dbReference type="PANTHER" id="PTHR30157:SF0">
    <property type="entry name" value="NADPH-DEPENDENT FERRIC-CHELATE REDUCTASE"/>
    <property type="match status" value="1"/>
</dbReference>
<dbReference type="SUPFAM" id="SSF63380">
    <property type="entry name" value="Riboflavin synthase domain-like"/>
    <property type="match status" value="1"/>
</dbReference>
<reference evidence="3" key="1">
    <citation type="submission" date="2017-04" db="EMBL/GenBank/DDBJ databases">
        <authorList>
            <person name="Varghese N."/>
            <person name="Submissions S."/>
        </authorList>
    </citation>
    <scope>NUCLEOTIDE SEQUENCE [LARGE SCALE GENOMIC DNA]</scope>
    <source>
        <strain evidence="3">VKM Ac-2510</strain>
    </source>
</reference>
<name>A0A1X7L187_9MICO</name>
<dbReference type="Gene3D" id="3.40.50.80">
    <property type="entry name" value="Nucleotide-binding domain of ferredoxin-NADP reductase (FNR) module"/>
    <property type="match status" value="1"/>
</dbReference>
<evidence type="ECO:0000313" key="2">
    <source>
        <dbReference type="EMBL" id="SMG47460.1"/>
    </source>
</evidence>
<dbReference type="InterPro" id="IPR017927">
    <property type="entry name" value="FAD-bd_FR_type"/>
</dbReference>
<sequence>MFAQTPTAPFHLHRVRVSAIRDLSPSFRRFTLTGDHLNRFADNGFDQRIKLILPLDEHGLDPVPMHDEWYNAWRELPDDRRNPLRTYTVRAVRQSEREIDVDVVVHDVAGPASRWAEEATVGSEIVVLGPNEDHDGPQGGVDFLPPPHAERILLAGDETAVPAIASILERLDPSARGEALVEVPFDADAVCLPQHPGISVRVLGRNGRAPGALLIPAVTEIAPALLENTDRSPAGEIDDVDIDEGLLWEVPSDQHGGPAKQTTPLYAWLAGEASVIKALRRHLVGELGMDRKAVAFMGYWRLGRKEN</sequence>
<protein>
    <submittedName>
        <fullName evidence="2">NADPH-dependent ferric siderophore reductase, contains FAD-binding and SIP domains</fullName>
    </submittedName>
</protein>
<dbReference type="EMBL" id="FXAY01000006">
    <property type="protein sequence ID" value="SMG47460.1"/>
    <property type="molecule type" value="Genomic_DNA"/>
</dbReference>
<dbReference type="InterPro" id="IPR007037">
    <property type="entry name" value="SIP_rossman_dom"/>
</dbReference>
<organism evidence="2 3">
    <name type="scientific">Agreia pratensis</name>
    <dbReference type="NCBI Taxonomy" id="150121"/>
    <lineage>
        <taxon>Bacteria</taxon>
        <taxon>Bacillati</taxon>
        <taxon>Actinomycetota</taxon>
        <taxon>Actinomycetes</taxon>
        <taxon>Micrococcales</taxon>
        <taxon>Microbacteriaceae</taxon>
        <taxon>Agreia</taxon>
    </lineage>
</organism>
<dbReference type="Pfam" id="PF08021">
    <property type="entry name" value="FAD_binding_9"/>
    <property type="match status" value="1"/>
</dbReference>
<dbReference type="STRING" id="150121.SAMN06296010_3190"/>
<dbReference type="OrthoDB" id="3291337at2"/>
<dbReference type="PROSITE" id="PS51384">
    <property type="entry name" value="FAD_FR"/>
    <property type="match status" value="1"/>
</dbReference>
<dbReference type="AlphaFoldDB" id="A0A1X7L187"/>
<dbReference type="InterPro" id="IPR013113">
    <property type="entry name" value="SIP_FAD-bd"/>
</dbReference>
<evidence type="ECO:0000259" key="1">
    <source>
        <dbReference type="PROSITE" id="PS51384"/>
    </source>
</evidence>
<dbReference type="Pfam" id="PF04954">
    <property type="entry name" value="SIP"/>
    <property type="match status" value="1"/>
</dbReference>
<evidence type="ECO:0000313" key="3">
    <source>
        <dbReference type="Proteomes" id="UP000193244"/>
    </source>
</evidence>
<dbReference type="RefSeq" id="WP_085487852.1">
    <property type="nucleotide sequence ID" value="NZ_FXAY01000006.1"/>
</dbReference>
<keyword evidence="3" id="KW-1185">Reference proteome</keyword>
<feature type="domain" description="FAD-binding FR-type" evidence="1">
    <location>
        <begin position="10"/>
        <end position="137"/>
    </location>
</feature>
<dbReference type="PANTHER" id="PTHR30157">
    <property type="entry name" value="FERRIC REDUCTASE, NADPH-DEPENDENT"/>
    <property type="match status" value="1"/>
</dbReference>